<sequence>MISPHEIPSSSGTTNLKRKHSSTSDQGSEQGRSGRRWLQGLKARLLDTSQDDSDPDPDPAPTDSGYVTGQGTPDTQRTVNRESSATGSLPELGRDGWKIFRKSVSPDKVERFREIVPELEKLLTAHLRERGGTLLFTKTPRLKPRAIRLLVLGACEEDAQETIVVFCSEHETSRIQSFFDSDQIAKDLCQPSDKSLPGFRVLVSGHPFRLTTGEWCNIETVADSDTFNGNTLCGRPILFRKAAPLPTTLTTLTNSLPMRKGTLGGIIQVISDKGFHRYYATTAGHVLLDWLQVNCGETPRTEVHSTECAKSPTLGEPFLGDGFELQLVTSGPGQERCEAGSSVSIESPWNIKSEEHIGFVMGGPYESLQDHFSRLWACDLALVPLDPWGTILPNQLLIRDEKSPGNSQSVIRKRDLTTVFDGFPYTLRDVAIMTASRGLVYGVVSYIPARVSVIDDEFIEVYVVTLNDDYAISEGDSGAWVVDTLTWQVYGHVIGVQDILGDVYVVPMSTTLSNVRRHLGAAEVKLPSPLDFATLSLELGGATFPALPAQTPPDFSDADQFDRDLDSGYSSKHSTPSKSNKLSKLGL</sequence>
<comment type="caution">
    <text evidence="2">The sequence shown here is derived from an EMBL/GenBank/DDBJ whole genome shotgun (WGS) entry which is preliminary data.</text>
</comment>
<evidence type="ECO:0000256" key="1">
    <source>
        <dbReference type="SAM" id="MobiDB-lite"/>
    </source>
</evidence>
<feature type="compositionally biased region" description="Polar residues" evidence="1">
    <location>
        <begin position="65"/>
        <end position="87"/>
    </location>
</feature>
<evidence type="ECO:0000313" key="2">
    <source>
        <dbReference type="EMBL" id="KAK1756988.1"/>
    </source>
</evidence>
<evidence type="ECO:0000313" key="3">
    <source>
        <dbReference type="Proteomes" id="UP001239445"/>
    </source>
</evidence>
<name>A0AAJ0FB44_9PEZI</name>
<feature type="region of interest" description="Disordered" evidence="1">
    <location>
        <begin position="1"/>
        <end position="90"/>
    </location>
</feature>
<dbReference type="AlphaFoldDB" id="A0AAJ0FB44"/>
<proteinExistence type="predicted"/>
<reference evidence="2" key="1">
    <citation type="submission" date="2023-06" db="EMBL/GenBank/DDBJ databases">
        <title>Genome-scale phylogeny and comparative genomics of the fungal order Sordariales.</title>
        <authorList>
            <consortium name="Lawrence Berkeley National Laboratory"/>
            <person name="Hensen N."/>
            <person name="Bonometti L."/>
            <person name="Westerberg I."/>
            <person name="Brannstrom I.O."/>
            <person name="Guillou S."/>
            <person name="Cros-Aarteil S."/>
            <person name="Calhoun S."/>
            <person name="Haridas S."/>
            <person name="Kuo A."/>
            <person name="Mondo S."/>
            <person name="Pangilinan J."/>
            <person name="Riley R."/>
            <person name="Labutti K."/>
            <person name="Andreopoulos B."/>
            <person name="Lipzen A."/>
            <person name="Chen C."/>
            <person name="Yanf M."/>
            <person name="Daum C."/>
            <person name="Ng V."/>
            <person name="Clum A."/>
            <person name="Steindorff A."/>
            <person name="Ohm R."/>
            <person name="Martin F."/>
            <person name="Silar P."/>
            <person name="Natvig D."/>
            <person name="Lalanne C."/>
            <person name="Gautier V."/>
            <person name="Ament-Velasquez S.L."/>
            <person name="Kruys A."/>
            <person name="Hutchinson M.I."/>
            <person name="Powell A.J."/>
            <person name="Barry K."/>
            <person name="Miller A.N."/>
            <person name="Grigoriev I.V."/>
            <person name="Debuchy R."/>
            <person name="Gladieux P."/>
            <person name="Thoren M.H."/>
            <person name="Johannesson H."/>
        </authorList>
    </citation>
    <scope>NUCLEOTIDE SEQUENCE</scope>
    <source>
        <strain evidence="2">PSN4</strain>
    </source>
</reference>
<dbReference type="Proteomes" id="UP001239445">
    <property type="component" value="Unassembled WGS sequence"/>
</dbReference>
<feature type="region of interest" description="Disordered" evidence="1">
    <location>
        <begin position="550"/>
        <end position="587"/>
    </location>
</feature>
<gene>
    <name evidence="2" type="ORF">QBC47DRAFT_400617</name>
</gene>
<feature type="compositionally biased region" description="Polar residues" evidence="1">
    <location>
        <begin position="568"/>
        <end position="587"/>
    </location>
</feature>
<protein>
    <submittedName>
        <fullName evidence="2">Uncharacterized protein</fullName>
    </submittedName>
</protein>
<organism evidence="2 3">
    <name type="scientific">Echria macrotheca</name>
    <dbReference type="NCBI Taxonomy" id="438768"/>
    <lineage>
        <taxon>Eukaryota</taxon>
        <taxon>Fungi</taxon>
        <taxon>Dikarya</taxon>
        <taxon>Ascomycota</taxon>
        <taxon>Pezizomycotina</taxon>
        <taxon>Sordariomycetes</taxon>
        <taxon>Sordariomycetidae</taxon>
        <taxon>Sordariales</taxon>
        <taxon>Schizotheciaceae</taxon>
        <taxon>Echria</taxon>
    </lineage>
</organism>
<dbReference type="EMBL" id="MU839831">
    <property type="protein sequence ID" value="KAK1756988.1"/>
    <property type="molecule type" value="Genomic_DNA"/>
</dbReference>
<accession>A0AAJ0FB44</accession>
<keyword evidence="3" id="KW-1185">Reference proteome</keyword>